<gene>
    <name evidence="2" type="ORF">TTHERM_00901740</name>
</gene>
<accession>Q24GC5</accession>
<name>Q24GC5_TETTS</name>
<evidence type="ECO:0000313" key="2">
    <source>
        <dbReference type="EMBL" id="EAS06805.2"/>
    </source>
</evidence>
<keyword evidence="3" id="KW-1185">Reference proteome</keyword>
<dbReference type="InterPro" id="IPR009030">
    <property type="entry name" value="Growth_fac_rcpt_cys_sf"/>
</dbReference>
<sequence length="495" mass="57534">MKSHKGIQIIMNLIFLQYCLAQTCQISQIFDTLSQACLSCSPNCQNCFNISQNSCIGCVNNSYMSYDDISTCQNFCQKNEVIDSEGIRCIKCKVSGCVQCTSQQICLVCDENLVLDKNNNQCNAKKGICESDLQLLNPPFESRKCMNTCQQSYYLNYSSQICEYTQECPQIQQLSSSVINRYVNGIGIFKENQYITISGGSCSFAIVDQNWNIITKQTLQEINTFGFFQRQDETQIQYFLSGVYGGCLQGQRFNVMNFETLQIEFDEQNLESQHGISYIDHVNKLVFMIDSQAQALIWYDIQNKKINRVQLQSRYSIQLKIFSRYYIQSKEVNQLFVGTLQQDFSISLIQSKQCFSPIPDYILLQKQNYIISSTFDIQNWFYKLTFQQDGELIDQILILEIEYFPTNIFSYQSFNLVVQYDYNRQQLLLIQFNDTYDGVLINQVIFQDTLLYITVTNNQILNSYFILLENQNSYLFANLTDALYQHSYNIKQLVL</sequence>
<dbReference type="KEGG" id="tet:TTHERM_00901740"/>
<dbReference type="RefSeq" id="XP_001027047.2">
    <property type="nucleotide sequence ID" value="XM_001027047.2"/>
</dbReference>
<feature type="signal peptide" evidence="1">
    <location>
        <begin position="1"/>
        <end position="21"/>
    </location>
</feature>
<dbReference type="InParanoid" id="Q24GC5"/>
<dbReference type="InterPro" id="IPR006212">
    <property type="entry name" value="Furin_repeat"/>
</dbReference>
<dbReference type="AlphaFoldDB" id="Q24GC5"/>
<organism evidence="2 3">
    <name type="scientific">Tetrahymena thermophila (strain SB210)</name>
    <dbReference type="NCBI Taxonomy" id="312017"/>
    <lineage>
        <taxon>Eukaryota</taxon>
        <taxon>Sar</taxon>
        <taxon>Alveolata</taxon>
        <taxon>Ciliophora</taxon>
        <taxon>Intramacronucleata</taxon>
        <taxon>Oligohymenophorea</taxon>
        <taxon>Hymenostomatida</taxon>
        <taxon>Tetrahymenina</taxon>
        <taxon>Tetrahymenidae</taxon>
        <taxon>Tetrahymena</taxon>
    </lineage>
</organism>
<evidence type="ECO:0000313" key="3">
    <source>
        <dbReference type="Proteomes" id="UP000009168"/>
    </source>
</evidence>
<proteinExistence type="predicted"/>
<dbReference type="HOGENOM" id="CLU_058335_0_0_1"/>
<dbReference type="EMBL" id="GG662258">
    <property type="protein sequence ID" value="EAS06805.2"/>
    <property type="molecule type" value="Genomic_DNA"/>
</dbReference>
<reference evidence="3" key="1">
    <citation type="journal article" date="2006" name="PLoS Biol.">
        <title>Macronuclear genome sequence of the ciliate Tetrahymena thermophila, a model eukaryote.</title>
        <authorList>
            <person name="Eisen J.A."/>
            <person name="Coyne R.S."/>
            <person name="Wu M."/>
            <person name="Wu D."/>
            <person name="Thiagarajan M."/>
            <person name="Wortman J.R."/>
            <person name="Badger J.H."/>
            <person name="Ren Q."/>
            <person name="Amedeo P."/>
            <person name="Jones K.M."/>
            <person name="Tallon L.J."/>
            <person name="Delcher A.L."/>
            <person name="Salzberg S.L."/>
            <person name="Silva J.C."/>
            <person name="Haas B.J."/>
            <person name="Majoros W.H."/>
            <person name="Farzad M."/>
            <person name="Carlton J.M."/>
            <person name="Smith R.K. Jr."/>
            <person name="Garg J."/>
            <person name="Pearlman R.E."/>
            <person name="Karrer K.M."/>
            <person name="Sun L."/>
            <person name="Manning G."/>
            <person name="Elde N.C."/>
            <person name="Turkewitz A.P."/>
            <person name="Asai D.J."/>
            <person name="Wilkes D.E."/>
            <person name="Wang Y."/>
            <person name="Cai H."/>
            <person name="Collins K."/>
            <person name="Stewart B.A."/>
            <person name="Lee S.R."/>
            <person name="Wilamowska K."/>
            <person name="Weinberg Z."/>
            <person name="Ruzzo W.L."/>
            <person name="Wloga D."/>
            <person name="Gaertig J."/>
            <person name="Frankel J."/>
            <person name="Tsao C.-C."/>
            <person name="Gorovsky M.A."/>
            <person name="Keeling P.J."/>
            <person name="Waller R.F."/>
            <person name="Patron N.J."/>
            <person name="Cherry J.M."/>
            <person name="Stover N.A."/>
            <person name="Krieger C.J."/>
            <person name="del Toro C."/>
            <person name="Ryder H.F."/>
            <person name="Williamson S.C."/>
            <person name="Barbeau R.A."/>
            <person name="Hamilton E.P."/>
            <person name="Orias E."/>
        </authorList>
    </citation>
    <scope>NUCLEOTIDE SEQUENCE [LARGE SCALE GENOMIC DNA]</scope>
    <source>
        <strain evidence="3">SB210</strain>
    </source>
</reference>
<dbReference type="GeneID" id="7838655"/>
<dbReference type="SUPFAM" id="SSF57184">
    <property type="entry name" value="Growth factor receptor domain"/>
    <property type="match status" value="1"/>
</dbReference>
<keyword evidence="1" id="KW-0732">Signal</keyword>
<dbReference type="Proteomes" id="UP000009168">
    <property type="component" value="Unassembled WGS sequence"/>
</dbReference>
<dbReference type="Gene3D" id="2.10.220.10">
    <property type="entry name" value="Hormone Receptor, Insulin-like Growth Factor Receptor 1, Chain A, domain 2"/>
    <property type="match status" value="1"/>
</dbReference>
<evidence type="ECO:0000256" key="1">
    <source>
        <dbReference type="SAM" id="SignalP"/>
    </source>
</evidence>
<feature type="chain" id="PRO_5004202328" description="Zinc finger protein" evidence="1">
    <location>
        <begin position="22"/>
        <end position="495"/>
    </location>
</feature>
<dbReference type="SMART" id="SM00261">
    <property type="entry name" value="FU"/>
    <property type="match status" value="2"/>
</dbReference>
<evidence type="ECO:0008006" key="4">
    <source>
        <dbReference type="Google" id="ProtNLM"/>
    </source>
</evidence>
<protein>
    <recommendedName>
        <fullName evidence="4">Zinc finger protein</fullName>
    </recommendedName>
</protein>